<dbReference type="InterPro" id="IPR000276">
    <property type="entry name" value="GPCR_Rhodpsn"/>
</dbReference>
<evidence type="ECO:0000256" key="6">
    <source>
        <dbReference type="ARBA" id="ARBA00023040"/>
    </source>
</evidence>
<evidence type="ECO:0000256" key="9">
    <source>
        <dbReference type="ARBA" id="ARBA00023224"/>
    </source>
</evidence>
<feature type="transmembrane region" description="Helical" evidence="11">
    <location>
        <begin position="307"/>
        <end position="329"/>
    </location>
</feature>
<dbReference type="CDD" id="cd15390">
    <property type="entry name" value="7tmA_TACR"/>
    <property type="match status" value="1"/>
</dbReference>
<evidence type="ECO:0000256" key="11">
    <source>
        <dbReference type="SAM" id="Phobius"/>
    </source>
</evidence>
<feature type="transmembrane region" description="Helical" evidence="11">
    <location>
        <begin position="49"/>
        <end position="74"/>
    </location>
</feature>
<evidence type="ECO:0000256" key="10">
    <source>
        <dbReference type="RuleBase" id="RU000688"/>
    </source>
</evidence>
<dbReference type="Proteomes" id="UP001652700">
    <property type="component" value="Unplaced"/>
</dbReference>
<evidence type="ECO:0000256" key="4">
    <source>
        <dbReference type="ARBA" id="ARBA00022692"/>
    </source>
</evidence>
<keyword evidence="5 11" id="KW-1133">Transmembrane helix</keyword>
<proteinExistence type="inferred from homology"/>
<protein>
    <recommendedName>
        <fullName evidence="12">G-protein coupled receptors family 1 profile domain-containing protein</fullName>
    </recommendedName>
</protein>
<dbReference type="RefSeq" id="XP_050499196.1">
    <property type="nucleotide sequence ID" value="XM_050643239.1"/>
</dbReference>
<dbReference type="Gene3D" id="1.20.1070.10">
    <property type="entry name" value="Rhodopsin 7-helix transmembrane proteins"/>
    <property type="match status" value="1"/>
</dbReference>
<feature type="domain" description="G-protein coupled receptors family 1 profile" evidence="12">
    <location>
        <begin position="65"/>
        <end position="327"/>
    </location>
</feature>
<sequence>MDSNYLKEKITPALNGTFEGLDYGLLIPVNPTTHETTDYDHSMPLLVQLAWSTIFLFMIVTATCGNCIVIWIVVAHRRMRTVTNYFLVNLSTADLLLTTFNCIFNFIYMLQRNWPFGNLYCTVSNFIANATVAASVFTLTGISCDRYLAIVYPLQPRMSKTSSIFAITFIWSASMLLALPCLLYSRTVTHNVKNKLRTGCILVWPDEKHYGSTYDLWYQMLFLVITYVIPMILMSICYTMMGSVLWGSRSIGEKTQRQIEAIKSKRRVVKMFISVVMIFGICWLPYHIYFIYVYFDTKILFNKYTQHVYLAFYWFAMSNAMVNPLIYYWMNARFRKYFKAAICIGIICKNYKRSSDESPPFAGRHFNSYTKSGANGTIKIRVTSPKEKVMEYHNGNPLQEHPAGMSEQDDDTKMMRNARWSNRESGRSRKNIITTDL</sequence>
<comment type="similarity">
    <text evidence="2 10">Belongs to the G-protein coupled receptor 1 family.</text>
</comment>
<dbReference type="Pfam" id="PF00001">
    <property type="entry name" value="7tm_1"/>
    <property type="match status" value="1"/>
</dbReference>
<dbReference type="PRINTS" id="PR00244">
    <property type="entry name" value="NEUROKININR"/>
</dbReference>
<evidence type="ECO:0000313" key="13">
    <source>
        <dbReference type="EnsemblMetazoa" id="XP_050499196.1"/>
    </source>
</evidence>
<organism evidence="13 14">
    <name type="scientific">Diabrotica virgifera virgifera</name>
    <name type="common">western corn rootworm</name>
    <dbReference type="NCBI Taxonomy" id="50390"/>
    <lineage>
        <taxon>Eukaryota</taxon>
        <taxon>Metazoa</taxon>
        <taxon>Ecdysozoa</taxon>
        <taxon>Arthropoda</taxon>
        <taxon>Hexapoda</taxon>
        <taxon>Insecta</taxon>
        <taxon>Pterygota</taxon>
        <taxon>Neoptera</taxon>
        <taxon>Endopterygota</taxon>
        <taxon>Coleoptera</taxon>
        <taxon>Polyphaga</taxon>
        <taxon>Cucujiformia</taxon>
        <taxon>Chrysomeloidea</taxon>
        <taxon>Chrysomelidae</taxon>
        <taxon>Galerucinae</taxon>
        <taxon>Diabroticina</taxon>
        <taxon>Diabroticites</taxon>
        <taxon>Diabrotica</taxon>
    </lineage>
</organism>
<keyword evidence="7 11" id="KW-0472">Membrane</keyword>
<evidence type="ECO:0000256" key="2">
    <source>
        <dbReference type="ARBA" id="ARBA00010663"/>
    </source>
</evidence>
<dbReference type="PANTHER" id="PTHR46925">
    <property type="entry name" value="G-PROTEIN COUPLED RECEPTOR TKR-1-RELATED"/>
    <property type="match status" value="1"/>
</dbReference>
<keyword evidence="14" id="KW-1185">Reference proteome</keyword>
<dbReference type="GeneID" id="126879895"/>
<keyword evidence="4 10" id="KW-0812">Transmembrane</keyword>
<evidence type="ECO:0000256" key="8">
    <source>
        <dbReference type="ARBA" id="ARBA00023170"/>
    </source>
</evidence>
<evidence type="ECO:0000259" key="12">
    <source>
        <dbReference type="PROSITE" id="PS50262"/>
    </source>
</evidence>
<evidence type="ECO:0000256" key="5">
    <source>
        <dbReference type="ARBA" id="ARBA00022989"/>
    </source>
</evidence>
<dbReference type="InterPro" id="IPR017452">
    <property type="entry name" value="GPCR_Rhodpsn_7TM"/>
</dbReference>
<feature type="transmembrane region" description="Helical" evidence="11">
    <location>
        <begin position="216"/>
        <end position="247"/>
    </location>
</feature>
<evidence type="ECO:0000256" key="3">
    <source>
        <dbReference type="ARBA" id="ARBA00022475"/>
    </source>
</evidence>
<reference evidence="13" key="1">
    <citation type="submission" date="2025-05" db="UniProtKB">
        <authorList>
            <consortium name="EnsemblMetazoa"/>
        </authorList>
    </citation>
    <scope>IDENTIFICATION</scope>
</reference>
<keyword evidence="3" id="KW-1003">Cell membrane</keyword>
<name>A0ABM5JMM9_DIAVI</name>
<dbReference type="PRINTS" id="PR00237">
    <property type="entry name" value="GPCRRHODOPSN"/>
</dbReference>
<dbReference type="EnsemblMetazoa" id="XM_050643239.1">
    <property type="protein sequence ID" value="XP_050499196.1"/>
    <property type="gene ID" value="LOC126879895"/>
</dbReference>
<dbReference type="PROSITE" id="PS50262">
    <property type="entry name" value="G_PROTEIN_RECEP_F1_2"/>
    <property type="match status" value="1"/>
</dbReference>
<dbReference type="InterPro" id="IPR001681">
    <property type="entry name" value="Neurokn_rcpt"/>
</dbReference>
<feature type="transmembrane region" description="Helical" evidence="11">
    <location>
        <begin position="86"/>
        <end position="110"/>
    </location>
</feature>
<evidence type="ECO:0000256" key="7">
    <source>
        <dbReference type="ARBA" id="ARBA00023136"/>
    </source>
</evidence>
<evidence type="ECO:0000313" key="14">
    <source>
        <dbReference type="Proteomes" id="UP001652700"/>
    </source>
</evidence>
<keyword evidence="8 10" id="KW-0675">Receptor</keyword>
<feature type="transmembrane region" description="Helical" evidence="11">
    <location>
        <begin position="164"/>
        <end position="185"/>
    </location>
</feature>
<keyword evidence="9 10" id="KW-0807">Transducer</keyword>
<dbReference type="PANTHER" id="PTHR46925:SF2">
    <property type="entry name" value="G-PROTEIN COUPLED RECEPTOR TKR-1-RELATED"/>
    <property type="match status" value="1"/>
</dbReference>
<dbReference type="SUPFAM" id="SSF81321">
    <property type="entry name" value="Family A G protein-coupled receptor-like"/>
    <property type="match status" value="1"/>
</dbReference>
<keyword evidence="6 10" id="KW-0297">G-protein coupled receptor</keyword>
<feature type="transmembrane region" description="Helical" evidence="11">
    <location>
        <begin position="130"/>
        <end position="152"/>
    </location>
</feature>
<feature type="transmembrane region" description="Helical" evidence="11">
    <location>
        <begin position="268"/>
        <end position="295"/>
    </location>
</feature>
<dbReference type="PROSITE" id="PS00237">
    <property type="entry name" value="G_PROTEIN_RECEP_F1_1"/>
    <property type="match status" value="1"/>
</dbReference>
<accession>A0ABM5JMM9</accession>
<evidence type="ECO:0000256" key="1">
    <source>
        <dbReference type="ARBA" id="ARBA00004651"/>
    </source>
</evidence>
<comment type="subcellular location">
    <subcellularLocation>
        <location evidence="1">Cell membrane</location>
        <topology evidence="1">Multi-pass membrane protein</topology>
    </subcellularLocation>
</comment>